<dbReference type="Pfam" id="PF00809">
    <property type="entry name" value="Pterin_bind"/>
    <property type="match status" value="1"/>
</dbReference>
<name>A0ABU2YF83_9FLAO</name>
<dbReference type="PROSITE" id="PS50972">
    <property type="entry name" value="PTERIN_BINDING"/>
    <property type="match status" value="1"/>
</dbReference>
<dbReference type="InterPro" id="IPR045031">
    <property type="entry name" value="DHP_synth-like"/>
</dbReference>
<keyword evidence="8" id="KW-0289">Folate biosynthesis</keyword>
<dbReference type="EC" id="2.5.1.15" evidence="4"/>
<dbReference type="NCBIfam" id="TIGR01496">
    <property type="entry name" value="DHPS"/>
    <property type="match status" value="1"/>
</dbReference>
<comment type="caution">
    <text evidence="10">The sequence shown here is derived from an EMBL/GenBank/DDBJ whole genome shotgun (WGS) entry which is preliminary data.</text>
</comment>
<accession>A0ABU2YF83</accession>
<evidence type="ECO:0000256" key="5">
    <source>
        <dbReference type="ARBA" id="ARBA00022679"/>
    </source>
</evidence>
<dbReference type="SUPFAM" id="SSF51717">
    <property type="entry name" value="Dihydropteroate synthetase-like"/>
    <property type="match status" value="1"/>
</dbReference>
<dbReference type="InterPro" id="IPR006390">
    <property type="entry name" value="DHP_synth_dom"/>
</dbReference>
<evidence type="ECO:0000313" key="11">
    <source>
        <dbReference type="Proteomes" id="UP001254488"/>
    </source>
</evidence>
<keyword evidence="5 10" id="KW-0808">Transferase</keyword>
<evidence type="ECO:0000256" key="2">
    <source>
        <dbReference type="ARBA" id="ARBA00001946"/>
    </source>
</evidence>
<keyword evidence="11" id="KW-1185">Reference proteome</keyword>
<reference evidence="10 11" key="1">
    <citation type="submission" date="2023-09" db="EMBL/GenBank/DDBJ databases">
        <authorList>
            <person name="Rey-Velasco X."/>
        </authorList>
    </citation>
    <scope>NUCLEOTIDE SEQUENCE [LARGE SCALE GENOMIC DNA]</scope>
    <source>
        <strain evidence="10 11">W242</strain>
    </source>
</reference>
<protein>
    <recommendedName>
        <fullName evidence="4">dihydropteroate synthase</fullName>
        <ecNumber evidence="4">2.5.1.15</ecNumber>
    </recommendedName>
</protein>
<dbReference type="EMBL" id="JAVRHZ010000004">
    <property type="protein sequence ID" value="MDT0555910.1"/>
    <property type="molecule type" value="Genomic_DNA"/>
</dbReference>
<sequence>MGIINVTPDSFYDGGKTNTLDTVLSQAEKMLTDGATFLDIGGYSSRPGAVDISVSEEIKRILPAIEAINNKFPEALLSVDTFRSEVAIKAVEAGATLVNDISGGSLDTKMYEAVARLQVPYILMHMKGEPQTMQSLANYNNIIKEVTYYFSEKINNARKAGINDIVADLGFGFAKNIEQNFKLLNNLEHFKILNIPMLVGVSRKSMIYKSLKITPDQALNGTTALHMFALEKGAKILRAHDVKEAMECITLYNNLKK</sequence>
<organism evidence="10 11">
    <name type="scientific">Patiriisocius hiemis</name>
    <dbReference type="NCBI Taxonomy" id="3075604"/>
    <lineage>
        <taxon>Bacteria</taxon>
        <taxon>Pseudomonadati</taxon>
        <taxon>Bacteroidota</taxon>
        <taxon>Flavobacteriia</taxon>
        <taxon>Flavobacteriales</taxon>
        <taxon>Flavobacteriaceae</taxon>
        <taxon>Patiriisocius</taxon>
    </lineage>
</organism>
<dbReference type="PANTHER" id="PTHR20941:SF1">
    <property type="entry name" value="FOLIC ACID SYNTHESIS PROTEIN FOL1"/>
    <property type="match status" value="1"/>
</dbReference>
<comment type="catalytic activity">
    <reaction evidence="1">
        <text>(7,8-dihydropterin-6-yl)methyl diphosphate + 4-aminobenzoate = 7,8-dihydropteroate + diphosphate</text>
        <dbReference type="Rhea" id="RHEA:19949"/>
        <dbReference type="ChEBI" id="CHEBI:17836"/>
        <dbReference type="ChEBI" id="CHEBI:17839"/>
        <dbReference type="ChEBI" id="CHEBI:33019"/>
        <dbReference type="ChEBI" id="CHEBI:72950"/>
        <dbReference type="EC" id="2.5.1.15"/>
    </reaction>
</comment>
<evidence type="ECO:0000256" key="6">
    <source>
        <dbReference type="ARBA" id="ARBA00022723"/>
    </source>
</evidence>
<dbReference type="InterPro" id="IPR000489">
    <property type="entry name" value="Pterin-binding_dom"/>
</dbReference>
<evidence type="ECO:0000256" key="4">
    <source>
        <dbReference type="ARBA" id="ARBA00012458"/>
    </source>
</evidence>
<gene>
    <name evidence="10" type="primary">folP</name>
    <name evidence="10" type="ORF">RM538_07840</name>
</gene>
<comment type="cofactor">
    <cofactor evidence="2">
        <name>Mg(2+)</name>
        <dbReference type="ChEBI" id="CHEBI:18420"/>
    </cofactor>
</comment>
<evidence type="ECO:0000313" key="10">
    <source>
        <dbReference type="EMBL" id="MDT0555910.1"/>
    </source>
</evidence>
<dbReference type="PANTHER" id="PTHR20941">
    <property type="entry name" value="FOLATE SYNTHESIS PROTEINS"/>
    <property type="match status" value="1"/>
</dbReference>
<dbReference type="CDD" id="cd00739">
    <property type="entry name" value="DHPS"/>
    <property type="match status" value="1"/>
</dbReference>
<evidence type="ECO:0000259" key="9">
    <source>
        <dbReference type="PROSITE" id="PS50972"/>
    </source>
</evidence>
<dbReference type="GO" id="GO:0004156">
    <property type="term" value="F:dihydropteroate synthase activity"/>
    <property type="evidence" value="ECO:0007669"/>
    <property type="project" value="UniProtKB-EC"/>
</dbReference>
<dbReference type="RefSeq" id="WP_311332866.1">
    <property type="nucleotide sequence ID" value="NZ_JAVRHZ010000004.1"/>
</dbReference>
<keyword evidence="6" id="KW-0479">Metal-binding</keyword>
<evidence type="ECO:0000256" key="7">
    <source>
        <dbReference type="ARBA" id="ARBA00022842"/>
    </source>
</evidence>
<evidence type="ECO:0000256" key="1">
    <source>
        <dbReference type="ARBA" id="ARBA00000012"/>
    </source>
</evidence>
<keyword evidence="7" id="KW-0460">Magnesium</keyword>
<evidence type="ECO:0000256" key="3">
    <source>
        <dbReference type="ARBA" id="ARBA00004763"/>
    </source>
</evidence>
<proteinExistence type="predicted"/>
<dbReference type="InterPro" id="IPR011005">
    <property type="entry name" value="Dihydropteroate_synth-like_sf"/>
</dbReference>
<evidence type="ECO:0000256" key="8">
    <source>
        <dbReference type="ARBA" id="ARBA00022909"/>
    </source>
</evidence>
<dbReference type="Gene3D" id="3.20.20.20">
    <property type="entry name" value="Dihydropteroate synthase-like"/>
    <property type="match status" value="1"/>
</dbReference>
<comment type="pathway">
    <text evidence="3">Cofactor biosynthesis; tetrahydrofolate biosynthesis; 7,8-dihydrofolate from 2-amino-4-hydroxy-6-hydroxymethyl-7,8-dihydropteridine diphosphate and 4-aminobenzoate: step 1/2.</text>
</comment>
<dbReference type="Proteomes" id="UP001254488">
    <property type="component" value="Unassembled WGS sequence"/>
</dbReference>
<feature type="domain" description="Pterin-binding" evidence="9">
    <location>
        <begin position="1"/>
        <end position="250"/>
    </location>
</feature>